<dbReference type="GO" id="GO:0004527">
    <property type="term" value="F:exonuclease activity"/>
    <property type="evidence" value="ECO:0007669"/>
    <property type="project" value="UniProtKB-KW"/>
</dbReference>
<reference evidence="2 3" key="1">
    <citation type="submission" date="2014-12" db="EMBL/GenBank/DDBJ databases">
        <title>Genome sequencing of Brevundimonas nasdae TPW30.</title>
        <authorList>
            <person name="Tan P.W."/>
            <person name="Chan K.-G."/>
        </authorList>
    </citation>
    <scope>NUCLEOTIDE SEQUENCE [LARGE SCALE GENOMIC DNA]</scope>
    <source>
        <strain evidence="2 3">TPW30</strain>
    </source>
</reference>
<feature type="domain" description="Exonuclease" evidence="1">
    <location>
        <begin position="10"/>
        <end position="181"/>
    </location>
</feature>
<dbReference type="EMBL" id="JWSY01000004">
    <property type="protein sequence ID" value="KIC60645.1"/>
    <property type="molecule type" value="Genomic_DNA"/>
</dbReference>
<dbReference type="SUPFAM" id="SSF53098">
    <property type="entry name" value="Ribonuclease H-like"/>
    <property type="match status" value="1"/>
</dbReference>
<keyword evidence="2" id="KW-0269">Exonuclease</keyword>
<protein>
    <submittedName>
        <fullName evidence="2">Exonuclease</fullName>
    </submittedName>
</protein>
<dbReference type="SMART" id="SM00479">
    <property type="entry name" value="EXOIII"/>
    <property type="match status" value="1"/>
</dbReference>
<dbReference type="InterPro" id="IPR012337">
    <property type="entry name" value="RNaseH-like_sf"/>
</dbReference>
<accession>A0A0B4D8Q0</accession>
<dbReference type="AlphaFoldDB" id="A0A0B4D8Q0"/>
<dbReference type="CDD" id="cd06127">
    <property type="entry name" value="DEDDh"/>
    <property type="match status" value="1"/>
</dbReference>
<organism evidence="2 3">
    <name type="scientific">Brevundimonas nasdae</name>
    <dbReference type="NCBI Taxonomy" id="172043"/>
    <lineage>
        <taxon>Bacteria</taxon>
        <taxon>Pseudomonadati</taxon>
        <taxon>Pseudomonadota</taxon>
        <taxon>Alphaproteobacteria</taxon>
        <taxon>Caulobacterales</taxon>
        <taxon>Caulobacteraceae</taxon>
        <taxon>Brevundimonas</taxon>
    </lineage>
</organism>
<sequence>MTDLTPSPRRIRVIDLETAGSGPQDVCEIGWQDVVRDGAGPWRLDATRGARFVNPGRPISPDTMAIHHILDEWVQDAGYWKAVAPPILRPETGVIALAAHRASFEQRYCTPALSGGAKWICTWKCALRLWPDLPRFSNQMLRYLRRPEGLVHELGLPAHRALPDAYVTAHHLRDMLNQTTVEQLLAWSREPGLLPRVPAGPERGKAWSAVDADRLQVLASGRDIDVAFTAATELRRRGLMTDTVVRTSDQGRLL</sequence>
<dbReference type="GO" id="GO:0003676">
    <property type="term" value="F:nucleic acid binding"/>
    <property type="evidence" value="ECO:0007669"/>
    <property type="project" value="InterPro"/>
</dbReference>
<dbReference type="GO" id="GO:0006259">
    <property type="term" value="P:DNA metabolic process"/>
    <property type="evidence" value="ECO:0007669"/>
    <property type="project" value="UniProtKB-ARBA"/>
</dbReference>
<name>A0A0B4D8Q0_9CAUL</name>
<evidence type="ECO:0000259" key="1">
    <source>
        <dbReference type="SMART" id="SM00479"/>
    </source>
</evidence>
<dbReference type="Gene3D" id="3.30.420.10">
    <property type="entry name" value="Ribonuclease H-like superfamily/Ribonuclease H"/>
    <property type="match status" value="1"/>
</dbReference>
<proteinExistence type="predicted"/>
<evidence type="ECO:0000313" key="3">
    <source>
        <dbReference type="Proteomes" id="UP000031166"/>
    </source>
</evidence>
<keyword evidence="2" id="KW-0540">Nuclease</keyword>
<dbReference type="STRING" id="172043.RM53_02630"/>
<evidence type="ECO:0000313" key="2">
    <source>
        <dbReference type="EMBL" id="KIC60645.1"/>
    </source>
</evidence>
<keyword evidence="2" id="KW-0378">Hydrolase</keyword>
<dbReference type="InterPro" id="IPR036397">
    <property type="entry name" value="RNaseH_sf"/>
</dbReference>
<dbReference type="Proteomes" id="UP000031166">
    <property type="component" value="Unassembled WGS sequence"/>
</dbReference>
<dbReference type="InterPro" id="IPR013520">
    <property type="entry name" value="Ribonucl_H"/>
</dbReference>
<gene>
    <name evidence="2" type="ORF">RM53_02630</name>
</gene>
<comment type="caution">
    <text evidence="2">The sequence shown here is derived from an EMBL/GenBank/DDBJ whole genome shotgun (WGS) entry which is preliminary data.</text>
</comment>